<feature type="binding site" evidence="4">
    <location>
        <begin position="230"/>
        <end position="231"/>
    </location>
    <ligand>
        <name>substrate</name>
    </ligand>
</feature>
<accession>A0A840AQS5</accession>
<comment type="caution">
    <text evidence="4">Lacks conserved residue(s) required for the propagation of feature annotation.</text>
</comment>
<dbReference type="Gene3D" id="3.30.1330.170">
    <property type="entry name" value="Cyanuric acid hydrolase/Barbiturase, RU A"/>
    <property type="match status" value="1"/>
</dbReference>
<dbReference type="InterPro" id="IPR014086">
    <property type="entry name" value="AtzD/Barbiturase"/>
</dbReference>
<feature type="binding site" evidence="4">
    <location>
        <begin position="346"/>
        <end position="347"/>
    </location>
    <ligand>
        <name>substrate</name>
    </ligand>
</feature>
<dbReference type="Gene3D" id="3.30.1330.180">
    <property type="entry name" value="Cyanuric acid hydrolase/Barbiturase, RU B"/>
    <property type="match status" value="1"/>
</dbReference>
<feature type="binding site" evidence="4">
    <location>
        <position position="353"/>
    </location>
    <ligand>
        <name>Mg(2+)</name>
        <dbReference type="ChEBI" id="CHEBI:18420"/>
        <note>structural</note>
    </ligand>
</feature>
<dbReference type="EC" id="3.5.2.15" evidence="4"/>
<comment type="domain">
    <text evidence="4">The monomer structure is formed from three repeating units (RUs) that share the same structure as one another. The monomer, the active site and substrate all possess threefold rotational symmetry, to the extent that the active site possesses three potential Ser-Lys catalytic dyads. It is possible that any or all of the three active-site serines may act as nucleophile (albeit only one can do so per catalytic cycle).</text>
</comment>
<feature type="binding site" evidence="4">
    <location>
        <position position="349"/>
    </location>
    <ligand>
        <name>Mg(2+)</name>
        <dbReference type="ChEBI" id="CHEBI:18420"/>
        <note>structural</note>
    </ligand>
</feature>
<dbReference type="AlphaFoldDB" id="A0A840AQS5"/>
<feature type="active site" description="Nucleophile" evidence="4">
    <location>
        <position position="230"/>
    </location>
</feature>
<name>A0A840AQS5_9HYPH</name>
<dbReference type="Gene3D" id="3.30.1330.160">
    <property type="entry name" value="Cyanuric acid hydrolase/Barbituras, RU C"/>
    <property type="match status" value="1"/>
</dbReference>
<feature type="binding site" evidence="4">
    <location>
        <position position="300"/>
    </location>
    <ligand>
        <name>Mg(2+)</name>
        <dbReference type="ChEBI" id="CHEBI:18420"/>
        <note>structural</note>
    </ligand>
</feature>
<dbReference type="NCBIfam" id="TIGR02714">
    <property type="entry name" value="amido_AtzD_TrzD"/>
    <property type="match status" value="1"/>
</dbReference>
<dbReference type="Pfam" id="PF09663">
    <property type="entry name" value="Amido_AtzD_TrzD"/>
    <property type="match status" value="1"/>
</dbReference>
<feature type="binding site" evidence="4">
    <location>
        <position position="327"/>
    </location>
    <ligand>
        <name>substrate</name>
    </ligand>
</feature>
<proteinExistence type="inferred from homology"/>
<gene>
    <name evidence="5" type="ORF">GGR25_003677</name>
</gene>
<feature type="region of interest" description="RU C" evidence="4">
    <location>
        <begin position="253"/>
        <end position="381"/>
    </location>
</feature>
<evidence type="ECO:0000256" key="3">
    <source>
        <dbReference type="ARBA" id="ARBA00022801"/>
    </source>
</evidence>
<dbReference type="UniPathway" id="UPA00008">
    <property type="reaction ID" value="UER00502"/>
</dbReference>
<keyword evidence="3 4" id="KW-0378">Hydrolase</keyword>
<keyword evidence="6" id="KW-1185">Reference proteome</keyword>
<feature type="binding site" evidence="4">
    <location>
        <position position="357"/>
    </location>
    <ligand>
        <name>Mg(2+)</name>
        <dbReference type="ChEBI" id="CHEBI:18420"/>
        <note>structural</note>
    </ligand>
</feature>
<reference evidence="5 6" key="1">
    <citation type="submission" date="2020-08" db="EMBL/GenBank/DDBJ databases">
        <title>Genomic Encyclopedia of Type Strains, Phase IV (KMG-IV): sequencing the most valuable type-strain genomes for metagenomic binning, comparative biology and taxonomic classification.</title>
        <authorList>
            <person name="Goeker M."/>
        </authorList>
    </citation>
    <scope>NUCLEOTIDE SEQUENCE [LARGE SCALE GENOMIC DNA]</scope>
    <source>
        <strain evidence="5 6">DSM 25966</strain>
    </source>
</reference>
<dbReference type="EMBL" id="JACIDS010000004">
    <property type="protein sequence ID" value="MBB3932619.1"/>
    <property type="molecule type" value="Genomic_DNA"/>
</dbReference>
<feature type="binding site" evidence="4">
    <location>
        <position position="54"/>
    </location>
    <ligand>
        <name>substrate</name>
    </ligand>
</feature>
<dbReference type="GO" id="GO:0018753">
    <property type="term" value="F:cyanuric acid amidohydrolase activity"/>
    <property type="evidence" value="ECO:0007669"/>
    <property type="project" value="UniProtKB-UniRule"/>
</dbReference>
<evidence type="ECO:0000256" key="4">
    <source>
        <dbReference type="HAMAP-Rule" id="MF_01989"/>
    </source>
</evidence>
<organism evidence="5 6">
    <name type="scientific">Kaistia hirudinis</name>
    <dbReference type="NCBI Taxonomy" id="1293440"/>
    <lineage>
        <taxon>Bacteria</taxon>
        <taxon>Pseudomonadati</taxon>
        <taxon>Pseudomonadota</taxon>
        <taxon>Alphaproteobacteria</taxon>
        <taxon>Hyphomicrobiales</taxon>
        <taxon>Kaistiaceae</taxon>
        <taxon>Kaistia</taxon>
    </lineage>
</organism>
<comment type="activity regulation">
    <text evidence="4">Inhibited by barbituric acid.</text>
</comment>
<evidence type="ECO:0000313" key="5">
    <source>
        <dbReference type="EMBL" id="MBB3932619.1"/>
    </source>
</evidence>
<dbReference type="InterPro" id="IPR043007">
    <property type="entry name" value="AtzD/Barbiturase_RUC"/>
</dbReference>
<dbReference type="RefSeq" id="WP_183400229.1">
    <property type="nucleotide sequence ID" value="NZ_JACIDS010000004.1"/>
</dbReference>
<evidence type="ECO:0000256" key="2">
    <source>
        <dbReference type="ARBA" id="ARBA00011881"/>
    </source>
</evidence>
<evidence type="ECO:0000256" key="1">
    <source>
        <dbReference type="ARBA" id="ARBA00010947"/>
    </source>
</evidence>
<comment type="catalytic activity">
    <reaction evidence="4">
        <text>cyanurate + H2O = 1-carboxybiuret + H(+)</text>
        <dbReference type="Rhea" id="RHEA:70363"/>
        <dbReference type="ChEBI" id="CHEBI:15377"/>
        <dbReference type="ChEBI" id="CHEBI:15378"/>
        <dbReference type="ChEBI" id="CHEBI:38028"/>
        <dbReference type="ChEBI" id="CHEBI:142864"/>
        <dbReference type="EC" id="3.5.2.15"/>
    </reaction>
</comment>
<feature type="binding site" evidence="4">
    <location>
        <position position="352"/>
    </location>
    <ligand>
        <name>Mg(2+)</name>
        <dbReference type="ChEBI" id="CHEBI:18420"/>
        <note>structural</note>
    </ligand>
</feature>
<feature type="binding site" evidence="4">
    <location>
        <position position="354"/>
    </location>
    <ligand>
        <name>Mg(2+)</name>
        <dbReference type="ChEBI" id="CHEBI:18420"/>
        <note>structural</note>
    </ligand>
</feature>
<comment type="subunit">
    <text evidence="2 4">Homotetramer.</text>
</comment>
<dbReference type="GO" id="GO:0019381">
    <property type="term" value="P:atrazine catabolic process"/>
    <property type="evidence" value="ECO:0007669"/>
    <property type="project" value="UniProtKB-UniRule"/>
</dbReference>
<dbReference type="HAMAP" id="MF_01989">
    <property type="entry name" value="Cyc_amidohydrol"/>
    <property type="match status" value="1"/>
</dbReference>
<dbReference type="InterPro" id="IPR043006">
    <property type="entry name" value="AtzD/Barbiturase_RUB"/>
</dbReference>
<feature type="site" description="Important for substrate specificity" evidence="4">
    <location>
        <position position="323"/>
    </location>
</feature>
<feature type="active site" evidence="4">
    <location>
        <position position="160"/>
    </location>
</feature>
<comment type="caution">
    <text evidence="5">The sequence shown here is derived from an EMBL/GenBank/DDBJ whole genome shotgun (WGS) entry which is preliminary data.</text>
</comment>
<dbReference type="GO" id="GO:0046872">
    <property type="term" value="F:metal ion binding"/>
    <property type="evidence" value="ECO:0007669"/>
    <property type="project" value="UniProtKB-UniRule"/>
</dbReference>
<evidence type="ECO:0000313" key="6">
    <source>
        <dbReference type="Proteomes" id="UP000553963"/>
    </source>
</evidence>
<feature type="binding site" evidence="4">
    <location>
        <begin position="82"/>
        <end position="83"/>
    </location>
    <ligand>
        <name>substrate</name>
    </ligand>
</feature>
<protein>
    <recommendedName>
        <fullName evidence="4">Cyanuric acid amidohydrolase</fullName>
        <shortName evidence="4">CAH</shortName>
        <ecNumber evidence="4">3.5.2.15</ecNumber>
    </recommendedName>
</protein>
<feature type="binding site" evidence="4">
    <location>
        <position position="192"/>
    </location>
    <ligand>
        <name>substrate</name>
    </ligand>
</feature>
<sequence length="381" mass="39651">MTRRSAFVHRFPARAPDDVAPIEEAIRSGLLRPEGIVAVLGKTEGNGNVNDFTRAFAVRAVKDALRPHLVPQAVERISYVMSGGTEGALAPHWIVLGRTEAPAGESVSPALAVGGAHTPPLAFEDLGRMGQVRLVAEGVRAAMRDAGIDDPADVHFVQIKCPLLTAERIAAVAARGKSVAVRETLKSMGLSRGASALGVALALGEITEAEIGDDAIGRDTALYSGRASTSAGVELENHEIVVLGMSNRWAGPLAIDHAVMNDSIDVEPVRAALKRLGFRASGQLVPEERPGLVALLAKAEAGTTGRLRGRRHTMLDDSDISSTRHARAFVAGALAALVGHAEIFVSGGAEHQGPDGGGPVALIASTELIPHPTSSRGDLVS</sequence>
<comment type="pathway">
    <text evidence="4">Xenobiotic degradation; atrazine degradation; biuret from cyanurate: step 1/1.</text>
</comment>
<keyword evidence="4" id="KW-0460">Magnesium</keyword>
<comment type="similarity">
    <text evidence="1 4">Belongs to the cyclic amide hydrolase (CyAH) family.</text>
</comment>
<dbReference type="Proteomes" id="UP000553963">
    <property type="component" value="Unassembled WGS sequence"/>
</dbReference>
<feature type="region of interest" description="RU A" evidence="4">
    <location>
        <begin position="1"/>
        <end position="101"/>
    </location>
</feature>
<comment type="function">
    <text evidence="4">Responsible for the hydrolysis of cyanuric acid, an intermediate formed during catabolism of s-triazine based compounds in herbicides such as atrazine and polymers such as melamine. Catalyzes the hydrolytic opening of the s-triazine ring of cyanuric acid (2,4,6-trihydroxy-s-triazine) to yield carbon dioxide and carboxybiuret, which spontaneously decarboxylates to biuret.</text>
</comment>
<dbReference type="InterPro" id="IPR043008">
    <property type="entry name" value="AtzD/Barbiturase_RUA"/>
</dbReference>
<keyword evidence="4" id="KW-0479">Metal-binding</keyword>
<feature type="region of interest" description="RU B" evidence="4">
    <location>
        <begin position="110"/>
        <end position="247"/>
    </location>
</feature>